<dbReference type="GO" id="GO:0019290">
    <property type="term" value="P:siderophore biosynthetic process"/>
    <property type="evidence" value="ECO:0007669"/>
    <property type="project" value="InterPro"/>
</dbReference>
<name>A0A510HLS4_9ACTN</name>
<keyword evidence="8" id="KW-1185">Reference proteome</keyword>
<dbReference type="Pfam" id="PF13523">
    <property type="entry name" value="Acetyltransf_8"/>
    <property type="match status" value="1"/>
</dbReference>
<dbReference type="InterPro" id="IPR019432">
    <property type="entry name" value="Acyltransferase_MbtK/IucB-like"/>
</dbReference>
<dbReference type="GO" id="GO:0046677">
    <property type="term" value="P:response to antibiotic"/>
    <property type="evidence" value="ECO:0007669"/>
    <property type="project" value="UniProtKB-KW"/>
</dbReference>
<keyword evidence="4" id="KW-0046">Antibiotic resistance</keyword>
<organism evidence="7 8">
    <name type="scientific">Rubrobacter xylanophilus</name>
    <dbReference type="NCBI Taxonomy" id="49319"/>
    <lineage>
        <taxon>Bacteria</taxon>
        <taxon>Bacillati</taxon>
        <taxon>Actinomycetota</taxon>
        <taxon>Rubrobacteria</taxon>
        <taxon>Rubrobacterales</taxon>
        <taxon>Rubrobacteraceae</taxon>
        <taxon>Rubrobacter</taxon>
    </lineage>
</organism>
<reference evidence="7" key="1">
    <citation type="journal article" date="2019" name="Microbiol. Resour. Announc.">
        <title>Complete Genome Sequence of Rubrobacter xylanophilus Strain AA3-22, Isolated from Arima Onsen in Japan.</title>
        <authorList>
            <person name="Tomariguchi N."/>
            <person name="Miyazaki K."/>
        </authorList>
    </citation>
    <scope>NUCLEOTIDE SEQUENCE [LARGE SCALE GENOMIC DNA]</scope>
    <source>
        <strain evidence="7">AA3-22</strain>
    </source>
</reference>
<gene>
    <name evidence="7" type="primary">rhbD</name>
    <name evidence="7" type="ORF">RxyAA322_28030</name>
</gene>
<dbReference type="EMBL" id="AP019791">
    <property type="protein sequence ID" value="BBL80949.1"/>
    <property type="molecule type" value="Genomic_DNA"/>
</dbReference>
<comment type="function">
    <text evidence="1">Acyltransferase required for the direct transfer of medium- to long-chain fatty acyl moieties from a carrier protein (MbtL) on to the epsilon-amino group of lysine residue in the mycobactin core.</text>
</comment>
<dbReference type="UniPathway" id="UPA00011"/>
<evidence type="ECO:0000259" key="6">
    <source>
        <dbReference type="PROSITE" id="PS51186"/>
    </source>
</evidence>
<evidence type="ECO:0000313" key="8">
    <source>
        <dbReference type="Proteomes" id="UP000318065"/>
    </source>
</evidence>
<dbReference type="SMART" id="SM01006">
    <property type="entry name" value="AlcB"/>
    <property type="match status" value="1"/>
</dbReference>
<proteinExistence type="predicted"/>
<dbReference type="AlphaFoldDB" id="A0A510HLS4"/>
<dbReference type="PANTHER" id="PTHR31438">
    <property type="entry name" value="LYSINE N-ACYLTRANSFERASE C17G9.06C-RELATED"/>
    <property type="match status" value="1"/>
</dbReference>
<evidence type="ECO:0000256" key="3">
    <source>
        <dbReference type="ARBA" id="ARBA00020586"/>
    </source>
</evidence>
<dbReference type="PROSITE" id="PS51186">
    <property type="entry name" value="GNAT"/>
    <property type="match status" value="1"/>
</dbReference>
<evidence type="ECO:0000256" key="2">
    <source>
        <dbReference type="ARBA" id="ARBA00004924"/>
    </source>
</evidence>
<comment type="pathway">
    <text evidence="2">Siderophore biosynthesis.</text>
</comment>
<evidence type="ECO:0000256" key="5">
    <source>
        <dbReference type="ARBA" id="ARBA00031122"/>
    </source>
</evidence>
<accession>A0A510HLS4</accession>
<evidence type="ECO:0000256" key="1">
    <source>
        <dbReference type="ARBA" id="ARBA00003818"/>
    </source>
</evidence>
<dbReference type="InterPro" id="IPR000182">
    <property type="entry name" value="GNAT_dom"/>
</dbReference>
<dbReference type="PANTHER" id="PTHR31438:SF1">
    <property type="entry name" value="LYSINE N-ACYLTRANSFERASE C17G9.06C-RELATED"/>
    <property type="match status" value="1"/>
</dbReference>
<dbReference type="Gene3D" id="3.40.630.30">
    <property type="match status" value="1"/>
</dbReference>
<sequence length="195" mass="22783">MRKTESRYAHRTFDPEIGMEIAFRPLVLEEDLERVHAWMNEEHVIPFWRMAWPEEKIKVYLQNLLDDPHSTPYIGYLDGVPMSYWEAYRAADDVVATRYQAHPEDRGVHLLIGPPEYLGRGYALPLLRAMTAFQFADGTAEKVVAEPDVRNARMIHVFKKCAYEPQGEIELPDKRALLMFCRRERFEGRFPDALG</sequence>
<dbReference type="GO" id="GO:0016410">
    <property type="term" value="F:N-acyltransferase activity"/>
    <property type="evidence" value="ECO:0007669"/>
    <property type="project" value="TreeGrafter"/>
</dbReference>
<dbReference type="InterPro" id="IPR016181">
    <property type="entry name" value="Acyl_CoA_acyltransferase"/>
</dbReference>
<protein>
    <recommendedName>
        <fullName evidence="3">Lysine N-acyltransferase MbtK</fullName>
    </recommendedName>
    <alternativeName>
        <fullName evidence="5">Mycobactin synthase protein K</fullName>
    </alternativeName>
</protein>
<dbReference type="SUPFAM" id="SSF55729">
    <property type="entry name" value="Acyl-CoA N-acyltransferases (Nat)"/>
    <property type="match status" value="1"/>
</dbReference>
<evidence type="ECO:0000256" key="4">
    <source>
        <dbReference type="ARBA" id="ARBA00023251"/>
    </source>
</evidence>
<evidence type="ECO:0000313" key="7">
    <source>
        <dbReference type="EMBL" id="BBL80949.1"/>
    </source>
</evidence>
<dbReference type="Proteomes" id="UP000318065">
    <property type="component" value="Chromosome"/>
</dbReference>
<feature type="domain" description="N-acetyltransferase" evidence="6">
    <location>
        <begin position="21"/>
        <end position="184"/>
    </location>
</feature>